<proteinExistence type="predicted"/>
<evidence type="ECO:0008006" key="3">
    <source>
        <dbReference type="Google" id="ProtNLM"/>
    </source>
</evidence>
<name>A0A2N3NB60_9PEZI</name>
<dbReference type="STRING" id="41688.A0A2N3NB60"/>
<protein>
    <recommendedName>
        <fullName evidence="3">BTB domain-containing protein</fullName>
    </recommendedName>
</protein>
<dbReference type="OrthoDB" id="5275938at2759"/>
<evidence type="ECO:0000313" key="2">
    <source>
        <dbReference type="Proteomes" id="UP000233524"/>
    </source>
</evidence>
<dbReference type="AlphaFoldDB" id="A0A2N3NB60"/>
<dbReference type="Proteomes" id="UP000233524">
    <property type="component" value="Unassembled WGS sequence"/>
</dbReference>
<dbReference type="EMBL" id="NLAX01000010">
    <property type="protein sequence ID" value="PKS09637.1"/>
    <property type="molecule type" value="Genomic_DNA"/>
</dbReference>
<dbReference type="VEuPathDB" id="FungiDB:jhhlp_004256"/>
<keyword evidence="2" id="KW-1185">Reference proteome</keyword>
<dbReference type="InParanoid" id="A0A2N3NB60"/>
<sequence>MPTSTNIQVDPRGDLSLRLFPENDAEPTIFITSSLTLARASSVFDRMLYGEFAEAKPRDIESGEWVVTLPDQKPKPMHTWLNILHGHFQKVPTVVTIDELYDLTVLTNYFDATMSLIPWIEKWMAFIDINDIRSDQGGLMAKFLWIAWEVGEKDDFAIVSRRMLMELGSSELEESFQALTQPTPPDIFERIAAIRIQTCQALLNIFREMADNLIVVDERVRWCRYHTWMGHHRCESMILGSMTFCLTRAGLWPLPDGRELEESVLGLYGKLTTLVIHDIGKADENPEANHRDCNPGPYLLEQVQSVMRDMPSPVSSFHIEHMEKQAKNLYPSE</sequence>
<organism evidence="1 2">
    <name type="scientific">Lomentospora prolificans</name>
    <dbReference type="NCBI Taxonomy" id="41688"/>
    <lineage>
        <taxon>Eukaryota</taxon>
        <taxon>Fungi</taxon>
        <taxon>Dikarya</taxon>
        <taxon>Ascomycota</taxon>
        <taxon>Pezizomycotina</taxon>
        <taxon>Sordariomycetes</taxon>
        <taxon>Hypocreomycetidae</taxon>
        <taxon>Microascales</taxon>
        <taxon>Microascaceae</taxon>
        <taxon>Lomentospora</taxon>
    </lineage>
</organism>
<comment type="caution">
    <text evidence="1">The sequence shown here is derived from an EMBL/GenBank/DDBJ whole genome shotgun (WGS) entry which is preliminary data.</text>
</comment>
<gene>
    <name evidence="1" type="ORF">jhhlp_004256</name>
</gene>
<evidence type="ECO:0000313" key="1">
    <source>
        <dbReference type="EMBL" id="PKS09637.1"/>
    </source>
</evidence>
<accession>A0A2N3NB60</accession>
<reference evidence="1 2" key="1">
    <citation type="journal article" date="2017" name="G3 (Bethesda)">
        <title>First Draft Genome Sequence of the Pathogenic Fungus Lomentospora prolificans (Formerly Scedosporium prolificans).</title>
        <authorList>
            <person name="Luo R."/>
            <person name="Zimin A."/>
            <person name="Workman R."/>
            <person name="Fan Y."/>
            <person name="Pertea G."/>
            <person name="Grossman N."/>
            <person name="Wear M.P."/>
            <person name="Jia B."/>
            <person name="Miller H."/>
            <person name="Casadevall A."/>
            <person name="Timp W."/>
            <person name="Zhang S.X."/>
            <person name="Salzberg S.L."/>
        </authorList>
    </citation>
    <scope>NUCLEOTIDE SEQUENCE [LARGE SCALE GENOMIC DNA]</scope>
    <source>
        <strain evidence="1 2">JHH-5317</strain>
    </source>
</reference>